<keyword evidence="5 8" id="KW-1133">Transmembrane helix</keyword>
<evidence type="ECO:0000256" key="8">
    <source>
        <dbReference type="SAM" id="Phobius"/>
    </source>
</evidence>
<dbReference type="Proteomes" id="UP001183619">
    <property type="component" value="Unassembled WGS sequence"/>
</dbReference>
<comment type="similarity">
    <text evidence="7">Belongs to the ABC transporter superfamily. Siderophore-Fe(3+) uptake transporter (SIUT) (TC 3.A.1.21) family.</text>
</comment>
<keyword evidence="4" id="KW-1278">Translocase</keyword>
<name>A0ABU2BAP6_9CORY</name>
<evidence type="ECO:0000259" key="10">
    <source>
        <dbReference type="PROSITE" id="PS50929"/>
    </source>
</evidence>
<dbReference type="SUPFAM" id="SSF52540">
    <property type="entry name" value="P-loop containing nucleoside triphosphate hydrolases"/>
    <property type="match status" value="1"/>
</dbReference>
<evidence type="ECO:0000256" key="1">
    <source>
        <dbReference type="ARBA" id="ARBA00004429"/>
    </source>
</evidence>
<organism evidence="11 12">
    <name type="scientific">Corynebacterium felinum</name>
    <dbReference type="NCBI Taxonomy" id="131318"/>
    <lineage>
        <taxon>Bacteria</taxon>
        <taxon>Bacillati</taxon>
        <taxon>Actinomycetota</taxon>
        <taxon>Actinomycetes</taxon>
        <taxon>Mycobacteriales</taxon>
        <taxon>Corynebacteriaceae</taxon>
        <taxon>Corynebacterium</taxon>
    </lineage>
</organism>
<feature type="transmembrane region" description="Helical" evidence="8">
    <location>
        <begin position="42"/>
        <end position="62"/>
    </location>
</feature>
<dbReference type="PROSITE" id="PS00211">
    <property type="entry name" value="ABC_TRANSPORTER_1"/>
    <property type="match status" value="1"/>
</dbReference>
<evidence type="ECO:0000256" key="3">
    <source>
        <dbReference type="ARBA" id="ARBA00022692"/>
    </source>
</evidence>
<dbReference type="Gene3D" id="3.40.50.300">
    <property type="entry name" value="P-loop containing nucleotide triphosphate hydrolases"/>
    <property type="match status" value="1"/>
</dbReference>
<keyword evidence="11" id="KW-0547">Nucleotide-binding</keyword>
<dbReference type="RefSeq" id="WP_277103698.1">
    <property type="nucleotide sequence ID" value="NZ_BAAAJS010000051.1"/>
</dbReference>
<protein>
    <submittedName>
        <fullName evidence="11">ABC transport system ATP-binding protein</fullName>
    </submittedName>
</protein>
<keyword evidence="2" id="KW-0997">Cell inner membrane</keyword>
<dbReference type="InterPro" id="IPR036640">
    <property type="entry name" value="ABC1_TM_sf"/>
</dbReference>
<evidence type="ECO:0000256" key="2">
    <source>
        <dbReference type="ARBA" id="ARBA00022519"/>
    </source>
</evidence>
<keyword evidence="12" id="KW-1185">Reference proteome</keyword>
<comment type="subcellular location">
    <subcellularLocation>
        <location evidence="1">Cell inner membrane</location>
        <topology evidence="1">Multi-pass membrane protein</topology>
    </subcellularLocation>
</comment>
<dbReference type="EMBL" id="JAVDYF010000001">
    <property type="protein sequence ID" value="MDR7355683.1"/>
    <property type="molecule type" value="Genomic_DNA"/>
</dbReference>
<keyword evidence="6 8" id="KW-0472">Membrane</keyword>
<feature type="transmembrane region" description="Helical" evidence="8">
    <location>
        <begin position="82"/>
        <end position="100"/>
    </location>
</feature>
<evidence type="ECO:0000313" key="12">
    <source>
        <dbReference type="Proteomes" id="UP001183619"/>
    </source>
</evidence>
<proteinExistence type="inferred from homology"/>
<keyword evidence="3 8" id="KW-0812">Transmembrane</keyword>
<evidence type="ECO:0000256" key="7">
    <source>
        <dbReference type="ARBA" id="ARBA00023455"/>
    </source>
</evidence>
<dbReference type="InterPro" id="IPR003439">
    <property type="entry name" value="ABC_transporter-like_ATP-bd"/>
</dbReference>
<keyword evidence="11" id="KW-0067">ATP-binding</keyword>
<feature type="domain" description="ABC transmembrane type-1" evidence="10">
    <location>
        <begin position="49"/>
        <end position="323"/>
    </location>
</feature>
<dbReference type="InterPro" id="IPR011527">
    <property type="entry name" value="ABC1_TM_dom"/>
</dbReference>
<evidence type="ECO:0000313" key="11">
    <source>
        <dbReference type="EMBL" id="MDR7355683.1"/>
    </source>
</evidence>
<dbReference type="GO" id="GO:0005524">
    <property type="term" value="F:ATP binding"/>
    <property type="evidence" value="ECO:0007669"/>
    <property type="project" value="UniProtKB-KW"/>
</dbReference>
<evidence type="ECO:0000256" key="5">
    <source>
        <dbReference type="ARBA" id="ARBA00022989"/>
    </source>
</evidence>
<dbReference type="PROSITE" id="PS50893">
    <property type="entry name" value="ABC_TRANSPORTER_2"/>
    <property type="match status" value="1"/>
</dbReference>
<dbReference type="Gene3D" id="1.20.1560.10">
    <property type="entry name" value="ABC transporter type 1, transmembrane domain"/>
    <property type="match status" value="1"/>
</dbReference>
<evidence type="ECO:0000256" key="4">
    <source>
        <dbReference type="ARBA" id="ARBA00022967"/>
    </source>
</evidence>
<dbReference type="Pfam" id="PF00664">
    <property type="entry name" value="ABC_membrane"/>
    <property type="match status" value="1"/>
</dbReference>
<dbReference type="PANTHER" id="PTHR24221">
    <property type="entry name" value="ATP-BINDING CASSETTE SUB-FAMILY B"/>
    <property type="match status" value="1"/>
</dbReference>
<keyword evidence="2" id="KW-1003">Cell membrane</keyword>
<feature type="transmembrane region" description="Helical" evidence="8">
    <location>
        <begin position="157"/>
        <end position="175"/>
    </location>
</feature>
<dbReference type="InterPro" id="IPR039421">
    <property type="entry name" value="Type_1_exporter"/>
</dbReference>
<dbReference type="Pfam" id="PF00005">
    <property type="entry name" value="ABC_tran"/>
    <property type="match status" value="1"/>
</dbReference>
<feature type="domain" description="ABC transporter" evidence="9">
    <location>
        <begin position="289"/>
        <end position="536"/>
    </location>
</feature>
<dbReference type="PANTHER" id="PTHR24221:SF654">
    <property type="entry name" value="ATP-BINDING CASSETTE SUB-FAMILY B MEMBER 6"/>
    <property type="match status" value="1"/>
</dbReference>
<feature type="transmembrane region" description="Helical" evidence="8">
    <location>
        <begin position="273"/>
        <end position="290"/>
    </location>
</feature>
<gene>
    <name evidence="11" type="ORF">J2S37_002221</name>
</gene>
<reference evidence="11 12" key="1">
    <citation type="submission" date="2023-07" db="EMBL/GenBank/DDBJ databases">
        <title>Sequencing the genomes of 1000 actinobacteria strains.</title>
        <authorList>
            <person name="Klenk H.-P."/>
        </authorList>
    </citation>
    <scope>NUCLEOTIDE SEQUENCE [LARGE SCALE GENOMIC DNA]</scope>
    <source>
        <strain evidence="11 12">DSM 44508</strain>
    </source>
</reference>
<dbReference type="InterPro" id="IPR027417">
    <property type="entry name" value="P-loop_NTPase"/>
</dbReference>
<accession>A0ABU2BAP6</accession>
<dbReference type="PROSITE" id="PS50929">
    <property type="entry name" value="ABC_TM1F"/>
    <property type="match status" value="1"/>
</dbReference>
<dbReference type="InterPro" id="IPR017871">
    <property type="entry name" value="ABC_transporter-like_CS"/>
</dbReference>
<sequence>MRYQRMRTWAWAAPSDPPTHDPRALGFGDHAAALCLRVLRSFPGISASLILATLAGSLASAVTNRVVGLTVDSVIGHQPVSALVFPVLAVVALLLFSWFMEATADGLTDVVAARSTHGLRMELSHRLMARAPRTKTPGEVLNTVDDDTSIVGELKHILNFPVTMAGYLIGTSIVLAPISPLLAVLVPLGGISTALVARATVGPINRANSARRVAESRAVSLATDFAQGVRVLKGMGSTGRSQQRFDEAARTTLEATRANARVMAWCDFARQSVPTVFITVIIGYAGFLLFDGDITPGDMVTVTLLVPLSLQVMGISLGMIAEYWGRATASAARLNALVSDLEEAEHSEPDVDQAFEHSSSVFQPDRAGLEVWALGTESARVKAQELAQRYVVECEAVYPPHVVAVFEGTLADNVEFDAQSRIGLDAAACGDIVQRLGGYGPMGQLPTAPIGESGLNLSGGQRQRIALARVLNMDPNFLILDEPTTGLDAVTLSSVAAAVVQLRKAKRTIVITTSQAWISAADVVFTDEDFLLVSSADTPNT</sequence>
<evidence type="ECO:0000259" key="9">
    <source>
        <dbReference type="PROSITE" id="PS50893"/>
    </source>
</evidence>
<comment type="caution">
    <text evidence="11">The sequence shown here is derived from an EMBL/GenBank/DDBJ whole genome shotgun (WGS) entry which is preliminary data.</text>
</comment>
<dbReference type="SUPFAM" id="SSF90123">
    <property type="entry name" value="ABC transporter transmembrane region"/>
    <property type="match status" value="1"/>
</dbReference>
<dbReference type="CDD" id="cd07346">
    <property type="entry name" value="ABC_6TM_exporters"/>
    <property type="match status" value="1"/>
</dbReference>
<evidence type="ECO:0000256" key="6">
    <source>
        <dbReference type="ARBA" id="ARBA00023136"/>
    </source>
</evidence>
<feature type="transmembrane region" description="Helical" evidence="8">
    <location>
        <begin position="181"/>
        <end position="201"/>
    </location>
</feature>
<feature type="transmembrane region" description="Helical" evidence="8">
    <location>
        <begin position="302"/>
        <end position="324"/>
    </location>
</feature>